<dbReference type="GO" id="GO:0016757">
    <property type="term" value="F:glycosyltransferase activity"/>
    <property type="evidence" value="ECO:0007669"/>
    <property type="project" value="UniProtKB-KW"/>
</dbReference>
<feature type="region of interest" description="Disordered" evidence="1">
    <location>
        <begin position="327"/>
        <end position="347"/>
    </location>
</feature>
<dbReference type="SUPFAM" id="SSF53756">
    <property type="entry name" value="UDP-Glycosyltransferase/glycogen phosphorylase"/>
    <property type="match status" value="1"/>
</dbReference>
<accession>A0ABV2VQ60</accession>
<keyword evidence="2" id="KW-0808">Transferase</keyword>
<dbReference type="RefSeq" id="WP_355666233.1">
    <property type="nucleotide sequence ID" value="NZ_JBEXRX010000073.1"/>
</dbReference>
<keyword evidence="2" id="KW-0328">Glycosyltransferase</keyword>
<sequence>MSDVLLVAGVAPQPGILATAVQRLRDTGARVHLVGAVDPDELAEDLQLDGLCALPVDIAKDAPTRAAARQVPGERVWGRIRREPWAREQARTADVLVALDAHAIYTVWRFAQRNRAADARYGIQAAVQALTERTDRPTSGPLQRLTNGIPSSTAVKQSVNRLINAAPRAAVNAVTARPIMRSKAGTRLWLTAVKAPKVPDSLRTKVAHQVAKGMAWADRPDGEALILTATASKLRKPTARARMLGEAASRELKAGMPPRDLDGAVKALLAVADQRHRADENRAAADLLNRAMTLAFDRVLHIDQLTSPLADDPEGFIAPFRRSLAATTVASPRGRRQPAAPPPTDRPRRLLIATSANDNFLKLIRSYYDAHPQVEVRFVDLAANAALKSVTWASKQMLEHRLSADSTPYGEKAEERLRPHLDWADTVFVDWCVAPAALFTMVDPGTTRVIVRLHSYEALSRWPYMVDFSRIDDLVFVANHIRDLTTTLVPYLQGPDAPRMHVLDNAMDLRGFQIDKPADARFQLGMVGISQVAKDPRWAIEVLRLLRERDDRYRMLLVGGDMNPDVSVASREYLEAFNRDVRELEANGAVRRLGATDDVPKMLSDIGVIISSSVREGCHCGLMEGAASGAVPVVRDWPFFAGQPNSARTLYPEGWVIGSPEEAVERILRTTATEESWRAAGREASTYALREWDWSVVQHHFDRLLLDDPRA</sequence>
<evidence type="ECO:0000256" key="1">
    <source>
        <dbReference type="SAM" id="MobiDB-lite"/>
    </source>
</evidence>
<organism evidence="2 3">
    <name type="scientific">Micromonospora fulviviridis</name>
    <dbReference type="NCBI Taxonomy" id="47860"/>
    <lineage>
        <taxon>Bacteria</taxon>
        <taxon>Bacillati</taxon>
        <taxon>Actinomycetota</taxon>
        <taxon>Actinomycetes</taxon>
        <taxon>Micromonosporales</taxon>
        <taxon>Micromonosporaceae</taxon>
        <taxon>Micromonospora</taxon>
    </lineage>
</organism>
<evidence type="ECO:0000313" key="2">
    <source>
        <dbReference type="EMBL" id="MEU0154544.1"/>
    </source>
</evidence>
<dbReference type="Pfam" id="PF13692">
    <property type="entry name" value="Glyco_trans_1_4"/>
    <property type="match status" value="1"/>
</dbReference>
<keyword evidence="3" id="KW-1185">Reference proteome</keyword>
<name>A0ABV2VQ60_9ACTN</name>
<protein>
    <submittedName>
        <fullName evidence="2">Glycosyltransferase</fullName>
        <ecNumber evidence="2">2.4.-.-</ecNumber>
    </submittedName>
</protein>
<dbReference type="Gene3D" id="3.40.50.2000">
    <property type="entry name" value="Glycogen Phosphorylase B"/>
    <property type="match status" value="1"/>
</dbReference>
<dbReference type="EMBL" id="JBEXRX010000073">
    <property type="protein sequence ID" value="MEU0154544.1"/>
    <property type="molecule type" value="Genomic_DNA"/>
</dbReference>
<proteinExistence type="predicted"/>
<gene>
    <name evidence="2" type="ORF">ABZ071_22000</name>
</gene>
<dbReference type="EC" id="2.4.-.-" evidence="2"/>
<comment type="caution">
    <text evidence="2">The sequence shown here is derived from an EMBL/GenBank/DDBJ whole genome shotgun (WGS) entry which is preliminary data.</text>
</comment>
<reference evidence="2 3" key="1">
    <citation type="submission" date="2024-06" db="EMBL/GenBank/DDBJ databases">
        <title>The Natural Products Discovery Center: Release of the First 8490 Sequenced Strains for Exploring Actinobacteria Biosynthetic Diversity.</title>
        <authorList>
            <person name="Kalkreuter E."/>
            <person name="Kautsar S.A."/>
            <person name="Yang D."/>
            <person name="Bader C.D."/>
            <person name="Teijaro C.N."/>
            <person name="Fluegel L."/>
            <person name="Davis C.M."/>
            <person name="Simpson J.R."/>
            <person name="Lauterbach L."/>
            <person name="Steele A.D."/>
            <person name="Gui C."/>
            <person name="Meng S."/>
            <person name="Li G."/>
            <person name="Viehrig K."/>
            <person name="Ye F."/>
            <person name="Su P."/>
            <person name="Kiefer A.F."/>
            <person name="Nichols A."/>
            <person name="Cepeda A.J."/>
            <person name="Yan W."/>
            <person name="Fan B."/>
            <person name="Jiang Y."/>
            <person name="Adhikari A."/>
            <person name="Zheng C.-J."/>
            <person name="Schuster L."/>
            <person name="Cowan T.M."/>
            <person name="Smanski M.J."/>
            <person name="Chevrette M.G."/>
            <person name="De Carvalho L.P.S."/>
            <person name="Shen B."/>
        </authorList>
    </citation>
    <scope>NUCLEOTIDE SEQUENCE [LARGE SCALE GENOMIC DNA]</scope>
    <source>
        <strain evidence="2 3">NPDC006286</strain>
    </source>
</reference>
<dbReference type="Proteomes" id="UP001550348">
    <property type="component" value="Unassembled WGS sequence"/>
</dbReference>
<evidence type="ECO:0000313" key="3">
    <source>
        <dbReference type="Proteomes" id="UP001550348"/>
    </source>
</evidence>